<name>A0A0P1AUS9_PLAHL</name>
<reference evidence="2" key="1">
    <citation type="submission" date="2014-09" db="EMBL/GenBank/DDBJ databases">
        <authorList>
            <person name="Sharma Rahul"/>
            <person name="Thines Marco"/>
        </authorList>
    </citation>
    <scope>NUCLEOTIDE SEQUENCE [LARGE SCALE GENOMIC DNA]</scope>
</reference>
<accession>A0A0P1AUS9</accession>
<dbReference type="GeneID" id="36396580"/>
<organism evidence="1 2">
    <name type="scientific">Plasmopara halstedii</name>
    <name type="common">Downy mildew of sunflower</name>
    <dbReference type="NCBI Taxonomy" id="4781"/>
    <lineage>
        <taxon>Eukaryota</taxon>
        <taxon>Sar</taxon>
        <taxon>Stramenopiles</taxon>
        <taxon>Oomycota</taxon>
        <taxon>Peronosporomycetes</taxon>
        <taxon>Peronosporales</taxon>
        <taxon>Peronosporaceae</taxon>
        <taxon>Plasmopara</taxon>
    </lineage>
</organism>
<keyword evidence="2" id="KW-1185">Reference proteome</keyword>
<dbReference type="Proteomes" id="UP000054928">
    <property type="component" value="Unassembled WGS sequence"/>
</dbReference>
<evidence type="ECO:0000313" key="1">
    <source>
        <dbReference type="EMBL" id="CEG45212.1"/>
    </source>
</evidence>
<proteinExistence type="predicted"/>
<evidence type="ECO:0000313" key="2">
    <source>
        <dbReference type="Proteomes" id="UP000054928"/>
    </source>
</evidence>
<dbReference type="RefSeq" id="XP_024581581.1">
    <property type="nucleotide sequence ID" value="XM_024715932.1"/>
</dbReference>
<dbReference type="EMBL" id="CCYD01001551">
    <property type="protein sequence ID" value="CEG45212.1"/>
    <property type="molecule type" value="Genomic_DNA"/>
</dbReference>
<protein>
    <submittedName>
        <fullName evidence="1">Uncharacterized protein</fullName>
    </submittedName>
</protein>
<sequence length="62" mass="7020">MRNVLAVIKKARANVLCPWVWKTISSQWRLAFSGCDKNYHPPGLSPYMSNSQLDLPSPAYLV</sequence>
<dbReference type="AlphaFoldDB" id="A0A0P1AUS9"/>